<name>A0A8X6UML1_NEPPI</name>
<dbReference type="AlphaFoldDB" id="A0A8X6UML1"/>
<dbReference type="Proteomes" id="UP000887013">
    <property type="component" value="Unassembled WGS sequence"/>
</dbReference>
<organism evidence="1 2">
    <name type="scientific">Nephila pilipes</name>
    <name type="common">Giant wood spider</name>
    <name type="synonym">Nephila maculata</name>
    <dbReference type="NCBI Taxonomy" id="299642"/>
    <lineage>
        <taxon>Eukaryota</taxon>
        <taxon>Metazoa</taxon>
        <taxon>Ecdysozoa</taxon>
        <taxon>Arthropoda</taxon>
        <taxon>Chelicerata</taxon>
        <taxon>Arachnida</taxon>
        <taxon>Araneae</taxon>
        <taxon>Araneomorphae</taxon>
        <taxon>Entelegynae</taxon>
        <taxon>Araneoidea</taxon>
        <taxon>Nephilidae</taxon>
        <taxon>Nephila</taxon>
    </lineage>
</organism>
<reference evidence="1" key="1">
    <citation type="submission" date="2020-08" db="EMBL/GenBank/DDBJ databases">
        <title>Multicomponent nature underlies the extraordinary mechanical properties of spider dragline silk.</title>
        <authorList>
            <person name="Kono N."/>
            <person name="Nakamura H."/>
            <person name="Mori M."/>
            <person name="Yoshida Y."/>
            <person name="Ohtoshi R."/>
            <person name="Malay A.D."/>
            <person name="Moran D.A.P."/>
            <person name="Tomita M."/>
            <person name="Numata K."/>
            <person name="Arakawa K."/>
        </authorList>
    </citation>
    <scope>NUCLEOTIDE SEQUENCE</scope>
</reference>
<evidence type="ECO:0000313" key="1">
    <source>
        <dbReference type="EMBL" id="GFU37969.1"/>
    </source>
</evidence>
<evidence type="ECO:0000313" key="2">
    <source>
        <dbReference type="Proteomes" id="UP000887013"/>
    </source>
</evidence>
<accession>A0A8X6UML1</accession>
<dbReference type="EMBL" id="BMAW01035044">
    <property type="protein sequence ID" value="GFU37969.1"/>
    <property type="molecule type" value="Genomic_DNA"/>
</dbReference>
<proteinExistence type="predicted"/>
<comment type="caution">
    <text evidence="1">The sequence shown here is derived from an EMBL/GenBank/DDBJ whole genome shotgun (WGS) entry which is preliminary data.</text>
</comment>
<sequence length="90" mass="10690">MLQVVHFNFLVKVTDLYNLYVQEPGLFSKFFLEEEWDLLQGGAIRKRLLHLPKSNLVFERVPISNWVDGTPRNETSIFCKRYLSINIKKF</sequence>
<keyword evidence="2" id="KW-1185">Reference proteome</keyword>
<gene>
    <name evidence="1" type="ORF">NPIL_364921</name>
</gene>
<protein>
    <submittedName>
        <fullName evidence="1">Uncharacterized protein</fullName>
    </submittedName>
</protein>